<comment type="similarity">
    <text evidence="3">Belongs to the peptidase C56 family. HSP31-like subfamily.</text>
</comment>
<dbReference type="STRING" id="408074.SAMN05660909_01424"/>
<feature type="domain" description="DJ-1/PfpI" evidence="5">
    <location>
        <begin position="60"/>
        <end position="252"/>
    </location>
</feature>
<dbReference type="GO" id="GO:0019243">
    <property type="term" value="P:methylglyoxal catabolic process to D-lactate via S-lactoyl-glutathione"/>
    <property type="evidence" value="ECO:0007669"/>
    <property type="project" value="TreeGrafter"/>
</dbReference>
<dbReference type="GO" id="GO:0006508">
    <property type="term" value="P:proteolysis"/>
    <property type="evidence" value="ECO:0007669"/>
    <property type="project" value="UniProtKB-KW"/>
</dbReference>
<dbReference type="RefSeq" id="WP_089760094.1">
    <property type="nucleotide sequence ID" value="NZ_BKAT01000013.1"/>
</dbReference>
<dbReference type="GO" id="GO:0008233">
    <property type="term" value="F:peptidase activity"/>
    <property type="evidence" value="ECO:0007669"/>
    <property type="project" value="UniProtKB-KW"/>
</dbReference>
<keyword evidence="2" id="KW-0456">Lyase</keyword>
<dbReference type="SUPFAM" id="SSF52317">
    <property type="entry name" value="Class I glutamine amidotransferase-like"/>
    <property type="match status" value="1"/>
</dbReference>
<sequence>MKNIAKIVLAAWILLSAIPGYAQQSTIKKSKMKHKKILFVLSSANKAGTTGEATGTWIEEFSSPYYYLLAKGADITIATPAGGAAPVDPKSQQPAYVTESVKKFNSDKAARQQLNNTRKLADINPADYDAVFYPGGHGPTWDLPQNEISISIIESFYAQGKPVALVCHGPAALVNTKAPNGEPLVKGKKVSAFTNSEEQAGQTTAFVPFPLEDRLKELGALYQRGADWQPFAVADGALITGQNPASATEVAELLYQALSK</sequence>
<dbReference type="OrthoDB" id="9792284at2"/>
<organism evidence="6 7">
    <name type="scientific">Chitinophaga terrae</name>
    <name type="common">ex Kim and Jung 2007</name>
    <dbReference type="NCBI Taxonomy" id="408074"/>
    <lineage>
        <taxon>Bacteria</taxon>
        <taxon>Pseudomonadati</taxon>
        <taxon>Bacteroidota</taxon>
        <taxon>Chitinophagia</taxon>
        <taxon>Chitinophagales</taxon>
        <taxon>Chitinophagaceae</taxon>
        <taxon>Chitinophaga</taxon>
    </lineage>
</organism>
<dbReference type="InterPro" id="IPR050325">
    <property type="entry name" value="Prot/Nucl_acid_deglycase"/>
</dbReference>
<evidence type="ECO:0000256" key="2">
    <source>
        <dbReference type="ARBA" id="ARBA00023239"/>
    </source>
</evidence>
<keyword evidence="6" id="KW-0645">Protease</keyword>
<dbReference type="GO" id="GO:0019172">
    <property type="term" value="F:glyoxalase III activity"/>
    <property type="evidence" value="ECO:0007669"/>
    <property type="project" value="TreeGrafter"/>
</dbReference>
<evidence type="ECO:0000256" key="1">
    <source>
        <dbReference type="ARBA" id="ARBA00023016"/>
    </source>
</evidence>
<dbReference type="InterPro" id="IPR029062">
    <property type="entry name" value="Class_I_gatase-like"/>
</dbReference>
<protein>
    <submittedName>
        <fullName evidence="6">Putative intracellular protease/amidase</fullName>
    </submittedName>
</protein>
<gene>
    <name evidence="6" type="ORF">SAMN05660909_01424</name>
</gene>
<keyword evidence="1" id="KW-0346">Stress response</keyword>
<proteinExistence type="inferred from homology"/>
<evidence type="ECO:0000259" key="5">
    <source>
        <dbReference type="Pfam" id="PF01965"/>
    </source>
</evidence>
<keyword evidence="4" id="KW-0732">Signal</keyword>
<dbReference type="InterPro" id="IPR002818">
    <property type="entry name" value="DJ-1/PfpI"/>
</dbReference>
<dbReference type="Gene3D" id="3.40.50.880">
    <property type="match status" value="1"/>
</dbReference>
<evidence type="ECO:0000313" key="7">
    <source>
        <dbReference type="Proteomes" id="UP000199656"/>
    </source>
</evidence>
<evidence type="ECO:0000256" key="4">
    <source>
        <dbReference type="SAM" id="SignalP"/>
    </source>
</evidence>
<dbReference type="PANTHER" id="PTHR48094:SF11">
    <property type="entry name" value="GLUTATHIONE-INDEPENDENT GLYOXALASE HSP31-RELATED"/>
    <property type="match status" value="1"/>
</dbReference>
<accession>A0A1H4A2F4</accession>
<dbReference type="PANTHER" id="PTHR48094">
    <property type="entry name" value="PROTEIN/NUCLEIC ACID DEGLYCASE DJ-1-RELATED"/>
    <property type="match status" value="1"/>
</dbReference>
<reference evidence="7" key="1">
    <citation type="submission" date="2016-10" db="EMBL/GenBank/DDBJ databases">
        <authorList>
            <person name="Varghese N."/>
            <person name="Submissions S."/>
        </authorList>
    </citation>
    <scope>NUCLEOTIDE SEQUENCE [LARGE SCALE GENOMIC DNA]</scope>
    <source>
        <strain evidence="7">DSM 23920</strain>
    </source>
</reference>
<dbReference type="CDD" id="cd03141">
    <property type="entry name" value="GATase1_Hsp31_like"/>
    <property type="match status" value="1"/>
</dbReference>
<dbReference type="Proteomes" id="UP000199656">
    <property type="component" value="Unassembled WGS sequence"/>
</dbReference>
<evidence type="ECO:0000313" key="6">
    <source>
        <dbReference type="EMBL" id="SEA29998.1"/>
    </source>
</evidence>
<feature type="chain" id="PRO_5011445004" evidence="4">
    <location>
        <begin position="23"/>
        <end position="260"/>
    </location>
</feature>
<dbReference type="Pfam" id="PF01965">
    <property type="entry name" value="DJ-1_PfpI"/>
    <property type="match status" value="1"/>
</dbReference>
<dbReference type="GO" id="GO:0005737">
    <property type="term" value="C:cytoplasm"/>
    <property type="evidence" value="ECO:0007669"/>
    <property type="project" value="TreeGrafter"/>
</dbReference>
<dbReference type="EMBL" id="FNRL01000005">
    <property type="protein sequence ID" value="SEA29998.1"/>
    <property type="molecule type" value="Genomic_DNA"/>
</dbReference>
<keyword evidence="6" id="KW-0378">Hydrolase</keyword>
<feature type="signal peptide" evidence="4">
    <location>
        <begin position="1"/>
        <end position="22"/>
    </location>
</feature>
<keyword evidence="7" id="KW-1185">Reference proteome</keyword>
<evidence type="ECO:0000256" key="3">
    <source>
        <dbReference type="ARBA" id="ARBA00038493"/>
    </source>
</evidence>
<name>A0A1H4A2F4_9BACT</name>
<dbReference type="AlphaFoldDB" id="A0A1H4A2F4"/>